<protein>
    <recommendedName>
        <fullName evidence="4">EF-hand domain-containing protein</fullName>
    </recommendedName>
</protein>
<keyword evidence="3" id="KW-0812">Transmembrane</keyword>
<name>A0A8S1J6D4_9CHLO</name>
<feature type="domain" description="EF-hand" evidence="4">
    <location>
        <begin position="319"/>
        <end position="354"/>
    </location>
</feature>
<feature type="transmembrane region" description="Helical" evidence="3">
    <location>
        <begin position="125"/>
        <end position="149"/>
    </location>
</feature>
<evidence type="ECO:0000256" key="1">
    <source>
        <dbReference type="ARBA" id="ARBA00022837"/>
    </source>
</evidence>
<dbReference type="Gene3D" id="1.10.238.10">
    <property type="entry name" value="EF-hand"/>
    <property type="match status" value="1"/>
</dbReference>
<dbReference type="CDD" id="cd00051">
    <property type="entry name" value="EFh"/>
    <property type="match status" value="1"/>
</dbReference>
<comment type="caution">
    <text evidence="5">The sequence shown here is derived from an EMBL/GenBank/DDBJ whole genome shotgun (WGS) entry which is preliminary data.</text>
</comment>
<feature type="transmembrane region" description="Helical" evidence="3">
    <location>
        <begin position="169"/>
        <end position="191"/>
    </location>
</feature>
<evidence type="ECO:0000313" key="6">
    <source>
        <dbReference type="Proteomes" id="UP000708148"/>
    </source>
</evidence>
<evidence type="ECO:0000256" key="3">
    <source>
        <dbReference type="SAM" id="Phobius"/>
    </source>
</evidence>
<dbReference type="Proteomes" id="UP000708148">
    <property type="component" value="Unassembled WGS sequence"/>
</dbReference>
<evidence type="ECO:0000259" key="4">
    <source>
        <dbReference type="PROSITE" id="PS50222"/>
    </source>
</evidence>
<keyword evidence="6" id="KW-1185">Reference proteome</keyword>
<dbReference type="Pfam" id="PF13499">
    <property type="entry name" value="EF-hand_7"/>
    <property type="match status" value="1"/>
</dbReference>
<sequence length="361" mass="39890">MLATKTPRSSPLGAHRHQHFGPALPRRGPATRSRWPDGHRRPGRRFGCRAEKEEEKGNGEGQDGNGRNERSKAREEGARKYREQLAKQGVDKATANKMLEVWKKQGMENPDQLRRMFVKGTLRPLGGGAIQLLLDLGATVGAWYAVQFLRSLDPFPLQGVLEFLIVGGSAYYAVSVIFDLLTLASILIATVQFGANSEEFLEAVRELAGQEGGGGWVVGKAKTAVNTLKVVQALNELSASLKDKAAQRGDDMTTLENLSAYFILSKAEEQFDFKPEKYDLTEKEAYRLALTFSAADLNDDGVIERSELQKLVDTLGTDLSEDELAEAVRLLDTNQNNVIDFTEFVDFWQMKCKVPPAKAAS</sequence>
<dbReference type="SMART" id="SM00054">
    <property type="entry name" value="EFh"/>
    <property type="match status" value="2"/>
</dbReference>
<dbReference type="SUPFAM" id="SSF47473">
    <property type="entry name" value="EF-hand"/>
    <property type="match status" value="1"/>
</dbReference>
<dbReference type="AlphaFoldDB" id="A0A8S1J6D4"/>
<dbReference type="InterPro" id="IPR011992">
    <property type="entry name" value="EF-hand-dom_pair"/>
</dbReference>
<keyword evidence="3" id="KW-1133">Transmembrane helix</keyword>
<feature type="region of interest" description="Disordered" evidence="2">
    <location>
        <begin position="1"/>
        <end position="79"/>
    </location>
</feature>
<reference evidence="5" key="1">
    <citation type="submission" date="2020-12" db="EMBL/GenBank/DDBJ databases">
        <authorList>
            <person name="Iha C."/>
        </authorList>
    </citation>
    <scope>NUCLEOTIDE SEQUENCE</scope>
</reference>
<feature type="domain" description="EF-hand" evidence="4">
    <location>
        <begin position="292"/>
        <end position="318"/>
    </location>
</feature>
<dbReference type="PROSITE" id="PS00018">
    <property type="entry name" value="EF_HAND_1"/>
    <property type="match status" value="2"/>
</dbReference>
<dbReference type="EMBL" id="CAJHUC010001540">
    <property type="protein sequence ID" value="CAD7701448.1"/>
    <property type="molecule type" value="Genomic_DNA"/>
</dbReference>
<evidence type="ECO:0000313" key="5">
    <source>
        <dbReference type="EMBL" id="CAD7701448.1"/>
    </source>
</evidence>
<evidence type="ECO:0000256" key="2">
    <source>
        <dbReference type="SAM" id="MobiDB-lite"/>
    </source>
</evidence>
<gene>
    <name evidence="5" type="ORF">OSTQU699_LOCUS6807</name>
</gene>
<dbReference type="InterPro" id="IPR002048">
    <property type="entry name" value="EF_hand_dom"/>
</dbReference>
<dbReference type="GO" id="GO:0005509">
    <property type="term" value="F:calcium ion binding"/>
    <property type="evidence" value="ECO:0007669"/>
    <property type="project" value="InterPro"/>
</dbReference>
<keyword evidence="1" id="KW-0106">Calcium</keyword>
<dbReference type="OrthoDB" id="26525at2759"/>
<keyword evidence="3" id="KW-0472">Membrane</keyword>
<accession>A0A8S1J6D4</accession>
<feature type="compositionally biased region" description="Basic and acidic residues" evidence="2">
    <location>
        <begin position="66"/>
        <end position="79"/>
    </location>
</feature>
<dbReference type="InterPro" id="IPR018247">
    <property type="entry name" value="EF_Hand_1_Ca_BS"/>
</dbReference>
<proteinExistence type="predicted"/>
<dbReference type="PROSITE" id="PS50222">
    <property type="entry name" value="EF_HAND_2"/>
    <property type="match status" value="2"/>
</dbReference>
<organism evidence="5 6">
    <name type="scientific">Ostreobium quekettii</name>
    <dbReference type="NCBI Taxonomy" id="121088"/>
    <lineage>
        <taxon>Eukaryota</taxon>
        <taxon>Viridiplantae</taxon>
        <taxon>Chlorophyta</taxon>
        <taxon>core chlorophytes</taxon>
        <taxon>Ulvophyceae</taxon>
        <taxon>TCBD clade</taxon>
        <taxon>Bryopsidales</taxon>
        <taxon>Ostreobineae</taxon>
        <taxon>Ostreobiaceae</taxon>
        <taxon>Ostreobium</taxon>
    </lineage>
</organism>
<feature type="compositionally biased region" description="Basic and acidic residues" evidence="2">
    <location>
        <begin position="48"/>
        <end position="58"/>
    </location>
</feature>